<accession>A0A2T6BJ78</accession>
<dbReference type="FunFam" id="3.40.50.720:FF:000215">
    <property type="entry name" value="3-hydroxyacyl-CoA dehydrogenase type-2"/>
    <property type="match status" value="1"/>
</dbReference>
<proteinExistence type="inferred from homology"/>
<dbReference type="PRINTS" id="PR00081">
    <property type="entry name" value="GDHRDH"/>
</dbReference>
<evidence type="ECO:0000256" key="2">
    <source>
        <dbReference type="ARBA" id="ARBA00023002"/>
    </source>
</evidence>
<dbReference type="Gene3D" id="3.40.50.720">
    <property type="entry name" value="NAD(P)-binding Rossmann-like Domain"/>
    <property type="match status" value="1"/>
</dbReference>
<dbReference type="SUPFAM" id="SSF51735">
    <property type="entry name" value="NAD(P)-binding Rossmann-fold domains"/>
    <property type="match status" value="1"/>
</dbReference>
<dbReference type="Proteomes" id="UP000243978">
    <property type="component" value="Unassembled WGS sequence"/>
</dbReference>
<dbReference type="InterPro" id="IPR020904">
    <property type="entry name" value="Sc_DH/Rdtase_CS"/>
</dbReference>
<dbReference type="PANTHER" id="PTHR43658">
    <property type="entry name" value="SHORT-CHAIN DEHYDROGENASE/REDUCTASE"/>
    <property type="match status" value="1"/>
</dbReference>
<evidence type="ECO:0000313" key="4">
    <source>
        <dbReference type="EMBL" id="PTX56118.1"/>
    </source>
</evidence>
<dbReference type="InterPro" id="IPR002347">
    <property type="entry name" value="SDR_fam"/>
</dbReference>
<evidence type="ECO:0000256" key="3">
    <source>
        <dbReference type="RuleBase" id="RU000363"/>
    </source>
</evidence>
<sequence length="253" mass="26040">MDISQTVALISGGASGLGAASARVIVAGGGKVVLLDRDAERGATLASELGEGARFAQTDVTSESSVETARDWALSEFGRITGAVNCAGIAIAAKTVGRDGAHPLADFQRSIDINLVGSFNVCRLAAEAMQDNDPNADGERGVLINTASVAAFDGQKGQPAYAASKGGIVGMTLPMARDLAGIGVRTMAIAPGLFLTPMLEGLPEAAQEALASQPLFPKRLGKPEEFGKLVRFIIESPYLNGSTVRLDGGIRMP</sequence>
<comment type="similarity">
    <text evidence="1 3">Belongs to the short-chain dehydrogenases/reductases (SDR) family.</text>
</comment>
<protein>
    <submittedName>
        <fullName evidence="4">NAD(P)-dependent dehydrogenase (Short-subunit alcohol dehydrogenase family)</fullName>
    </submittedName>
</protein>
<dbReference type="PRINTS" id="PR00080">
    <property type="entry name" value="SDRFAMILY"/>
</dbReference>
<keyword evidence="5" id="KW-1185">Reference proteome</keyword>
<dbReference type="PROSITE" id="PS00061">
    <property type="entry name" value="ADH_SHORT"/>
    <property type="match status" value="1"/>
</dbReference>
<dbReference type="EMBL" id="QBKS01000001">
    <property type="protein sequence ID" value="PTX56118.1"/>
    <property type="molecule type" value="Genomic_DNA"/>
</dbReference>
<dbReference type="AlphaFoldDB" id="A0A2T6BJ78"/>
<evidence type="ECO:0000313" key="5">
    <source>
        <dbReference type="Proteomes" id="UP000243978"/>
    </source>
</evidence>
<dbReference type="Pfam" id="PF00106">
    <property type="entry name" value="adh_short"/>
    <property type="match status" value="1"/>
</dbReference>
<evidence type="ECO:0000256" key="1">
    <source>
        <dbReference type="ARBA" id="ARBA00006484"/>
    </source>
</evidence>
<name>A0A2T6BJ78_9RHOB</name>
<dbReference type="GO" id="GO:0016491">
    <property type="term" value="F:oxidoreductase activity"/>
    <property type="evidence" value="ECO:0007669"/>
    <property type="project" value="UniProtKB-KW"/>
</dbReference>
<dbReference type="CDD" id="cd05371">
    <property type="entry name" value="HSD10-like_SDR_c"/>
    <property type="match status" value="1"/>
</dbReference>
<comment type="caution">
    <text evidence="4">The sequence shown here is derived from an EMBL/GenBank/DDBJ whole genome shotgun (WGS) entry which is preliminary data.</text>
</comment>
<dbReference type="InterPro" id="IPR036291">
    <property type="entry name" value="NAD(P)-bd_dom_sf"/>
</dbReference>
<keyword evidence="2" id="KW-0560">Oxidoreductase</keyword>
<reference evidence="4 5" key="1">
    <citation type="submission" date="2018-04" db="EMBL/GenBank/DDBJ databases">
        <title>Genomic Encyclopedia of Archaeal and Bacterial Type Strains, Phase II (KMG-II): from individual species to whole genera.</title>
        <authorList>
            <person name="Goeker M."/>
        </authorList>
    </citation>
    <scope>NUCLEOTIDE SEQUENCE [LARGE SCALE GENOMIC DNA]</scope>
    <source>
        <strain evidence="4 5">DSM 100977</strain>
    </source>
</reference>
<gene>
    <name evidence="4" type="ORF">C8N43_0769</name>
</gene>
<dbReference type="OrthoDB" id="9795647at2"/>
<dbReference type="PANTHER" id="PTHR43658:SF8">
    <property type="entry name" value="17-BETA-HYDROXYSTEROID DEHYDROGENASE 14-RELATED"/>
    <property type="match status" value="1"/>
</dbReference>
<organism evidence="4 5">
    <name type="scientific">Litoreibacter ponti</name>
    <dbReference type="NCBI Taxonomy" id="1510457"/>
    <lineage>
        <taxon>Bacteria</taxon>
        <taxon>Pseudomonadati</taxon>
        <taxon>Pseudomonadota</taxon>
        <taxon>Alphaproteobacteria</taxon>
        <taxon>Rhodobacterales</taxon>
        <taxon>Roseobacteraceae</taxon>
        <taxon>Litoreibacter</taxon>
    </lineage>
</organism>
<dbReference type="RefSeq" id="WP_107844341.1">
    <property type="nucleotide sequence ID" value="NZ_QBKS01000001.1"/>
</dbReference>